<organism evidence="2 3">
    <name type="scientific">Puccinia graminis f. sp. tritici</name>
    <dbReference type="NCBI Taxonomy" id="56615"/>
    <lineage>
        <taxon>Eukaryota</taxon>
        <taxon>Fungi</taxon>
        <taxon>Dikarya</taxon>
        <taxon>Basidiomycota</taxon>
        <taxon>Pucciniomycotina</taxon>
        <taxon>Pucciniomycetes</taxon>
        <taxon>Pucciniales</taxon>
        <taxon>Pucciniaceae</taxon>
        <taxon>Puccinia</taxon>
    </lineage>
</organism>
<sequence>MKADNPTLPPASREVGKTYYRCRVCVGRAPTRSYREHMKSNLHKRNVAARDARENSERVPLSPPMSADVPQTFDLDMEQADELVFDSIGLEHCSTRAESDSDYDPFESLEPAAYSLFNEGDEADEPEEPEINWDDYLFEAVNQLSDGNVPADFGFRQ</sequence>
<dbReference type="AlphaFoldDB" id="A0A5B0N2C1"/>
<protein>
    <submittedName>
        <fullName evidence="2">Uncharacterized protein</fullName>
    </submittedName>
</protein>
<accession>A0A5B0N2C1</accession>
<dbReference type="Proteomes" id="UP000325313">
    <property type="component" value="Unassembled WGS sequence"/>
</dbReference>
<evidence type="ECO:0000313" key="2">
    <source>
        <dbReference type="EMBL" id="KAA1082179.1"/>
    </source>
</evidence>
<evidence type="ECO:0000256" key="1">
    <source>
        <dbReference type="SAM" id="MobiDB-lite"/>
    </source>
</evidence>
<comment type="caution">
    <text evidence="2">The sequence shown here is derived from an EMBL/GenBank/DDBJ whole genome shotgun (WGS) entry which is preliminary data.</text>
</comment>
<proteinExistence type="predicted"/>
<evidence type="ECO:0000313" key="3">
    <source>
        <dbReference type="Proteomes" id="UP000325313"/>
    </source>
</evidence>
<feature type="region of interest" description="Disordered" evidence="1">
    <location>
        <begin position="41"/>
        <end position="69"/>
    </location>
</feature>
<dbReference type="EMBL" id="VDEP01000439">
    <property type="protein sequence ID" value="KAA1082179.1"/>
    <property type="molecule type" value="Genomic_DNA"/>
</dbReference>
<feature type="compositionally biased region" description="Basic and acidic residues" evidence="1">
    <location>
        <begin position="48"/>
        <end position="57"/>
    </location>
</feature>
<name>A0A5B0N2C1_PUCGR</name>
<gene>
    <name evidence="2" type="ORF">PGTUg99_025459</name>
</gene>
<reference evidence="2 3" key="1">
    <citation type="submission" date="2019-05" db="EMBL/GenBank/DDBJ databases">
        <title>Emergence of the Ug99 lineage of the wheat stem rust pathogen through somatic hybridization.</title>
        <authorList>
            <person name="Li F."/>
            <person name="Upadhyaya N.M."/>
            <person name="Sperschneider J."/>
            <person name="Matny O."/>
            <person name="Nguyen-Phuc H."/>
            <person name="Mago R."/>
            <person name="Raley C."/>
            <person name="Miller M.E."/>
            <person name="Silverstein K.A.T."/>
            <person name="Henningsen E."/>
            <person name="Hirsch C.D."/>
            <person name="Visser B."/>
            <person name="Pretorius Z.A."/>
            <person name="Steffenson B.J."/>
            <person name="Schwessinger B."/>
            <person name="Dodds P.N."/>
            <person name="Figueroa M."/>
        </authorList>
    </citation>
    <scope>NUCLEOTIDE SEQUENCE [LARGE SCALE GENOMIC DNA]</scope>
    <source>
        <strain evidence="2 3">Ug99</strain>
    </source>
</reference>